<dbReference type="InterPro" id="IPR002048">
    <property type="entry name" value="EF_hand_dom"/>
</dbReference>
<dbReference type="SUPFAM" id="SSF47473">
    <property type="entry name" value="EF-hand"/>
    <property type="match status" value="1"/>
</dbReference>
<reference evidence="3" key="1">
    <citation type="submission" date="2021-01" db="EMBL/GenBank/DDBJ databases">
        <title>Tabrizicola alba sp. nov. a motile alkaliphilic bacterium isolated from a soda lake.</title>
        <authorList>
            <person name="Szuroczki S."/>
            <person name="Abbaszade G."/>
            <person name="Schumann P."/>
            <person name="Toth E."/>
        </authorList>
    </citation>
    <scope>NUCLEOTIDE SEQUENCE</scope>
    <source>
        <strain evidence="3">DMG-N-6</strain>
    </source>
</reference>
<proteinExistence type="predicted"/>
<evidence type="ECO:0000313" key="4">
    <source>
        <dbReference type="Proteomes" id="UP000648908"/>
    </source>
</evidence>
<dbReference type="InterPro" id="IPR011992">
    <property type="entry name" value="EF-hand-dom_pair"/>
</dbReference>
<feature type="signal peptide" evidence="1">
    <location>
        <begin position="1"/>
        <end position="18"/>
    </location>
</feature>
<protein>
    <submittedName>
        <fullName evidence="3">EF-hand domain-containing protein</fullName>
    </submittedName>
</protein>
<feature type="domain" description="EF-hand" evidence="2">
    <location>
        <begin position="50"/>
        <end position="69"/>
    </location>
</feature>
<keyword evidence="1" id="KW-0732">Signal</keyword>
<evidence type="ECO:0000313" key="3">
    <source>
        <dbReference type="EMBL" id="MBL4915931.1"/>
    </source>
</evidence>
<feature type="chain" id="PRO_5035420745" evidence="1">
    <location>
        <begin position="19"/>
        <end position="78"/>
    </location>
</feature>
<name>A0A8K0XYN6_9RHOB</name>
<keyword evidence="4" id="KW-1185">Reference proteome</keyword>
<dbReference type="EMBL" id="JAESVN010000001">
    <property type="protein sequence ID" value="MBL4915931.1"/>
    <property type="molecule type" value="Genomic_DNA"/>
</dbReference>
<comment type="caution">
    <text evidence="3">The sequence shown here is derived from an EMBL/GenBank/DDBJ whole genome shotgun (WGS) entry which is preliminary data.</text>
</comment>
<dbReference type="PROSITE" id="PS00018">
    <property type="entry name" value="EF_HAND_1"/>
    <property type="match status" value="1"/>
</dbReference>
<dbReference type="Gene3D" id="1.10.238.10">
    <property type="entry name" value="EF-hand"/>
    <property type="match status" value="1"/>
</dbReference>
<accession>A0A8K0XYN6</accession>
<dbReference type="InterPro" id="IPR018247">
    <property type="entry name" value="EF_Hand_1_Ca_BS"/>
</dbReference>
<gene>
    <name evidence="3" type="ORF">JL811_01750</name>
</gene>
<dbReference type="Pfam" id="PF13202">
    <property type="entry name" value="EF-hand_5"/>
    <property type="match status" value="1"/>
</dbReference>
<organism evidence="3 4">
    <name type="scientific">Szabonella alba</name>
    <dbReference type="NCBI Taxonomy" id="2804194"/>
    <lineage>
        <taxon>Bacteria</taxon>
        <taxon>Pseudomonadati</taxon>
        <taxon>Pseudomonadota</taxon>
        <taxon>Alphaproteobacteria</taxon>
        <taxon>Rhodobacterales</taxon>
        <taxon>Paracoccaceae</taxon>
        <taxon>Szabonella</taxon>
    </lineage>
</organism>
<dbReference type="GO" id="GO:0005509">
    <property type="term" value="F:calcium ion binding"/>
    <property type="evidence" value="ECO:0007669"/>
    <property type="project" value="InterPro"/>
</dbReference>
<dbReference type="Proteomes" id="UP000648908">
    <property type="component" value="Unassembled WGS sequence"/>
</dbReference>
<evidence type="ECO:0000259" key="2">
    <source>
        <dbReference type="Pfam" id="PF13202"/>
    </source>
</evidence>
<dbReference type="AlphaFoldDB" id="A0A8K0XYN6"/>
<sequence>MIPTLAFATALLAGPALAQTAAPEIPDVDGNGLWSMEELQAAYPSLTDESFGQIDTSGDGQVDMAEYEAAVTAGLLGQ</sequence>
<evidence type="ECO:0000256" key="1">
    <source>
        <dbReference type="SAM" id="SignalP"/>
    </source>
</evidence>